<dbReference type="Pfam" id="PF09938">
    <property type="entry name" value="DUF2170"/>
    <property type="match status" value="1"/>
</dbReference>
<dbReference type="InterPro" id="IPR019231">
    <property type="entry name" value="DUF2170"/>
</dbReference>
<proteinExistence type="predicted"/>
<protein>
    <recommendedName>
        <fullName evidence="2">DUF2170 domain-containing protein</fullName>
    </recommendedName>
</protein>
<evidence type="ECO:0008006" key="2">
    <source>
        <dbReference type="Google" id="ProtNLM"/>
    </source>
</evidence>
<reference evidence="1" key="1">
    <citation type="submission" date="2017-10" db="EMBL/GenBank/DDBJ databases">
        <title>Chryseobacterium sp. B5 is a hydrocarbonoclastic and plant growth promoting bacterium.</title>
        <authorList>
            <person name="Thijs S."/>
            <person name="Gkorezis P."/>
            <person name="Van Hamme J."/>
        </authorList>
    </citation>
    <scope>NUCLEOTIDE SEQUENCE</scope>
    <source>
        <strain evidence="1">B5</strain>
    </source>
</reference>
<name>A0A2G7T8N2_9FLAO</name>
<organism evidence="1">
    <name type="scientific">Chryseobacterium sp. B5</name>
    <dbReference type="NCBI Taxonomy" id="2050562"/>
    <lineage>
        <taxon>Bacteria</taxon>
        <taxon>Pseudomonadati</taxon>
        <taxon>Bacteroidota</taxon>
        <taxon>Flavobacteriia</taxon>
        <taxon>Flavobacteriales</taxon>
        <taxon>Weeksellaceae</taxon>
        <taxon>Chryseobacterium group</taxon>
        <taxon>Chryseobacterium</taxon>
    </lineage>
</organism>
<evidence type="ECO:0000313" key="1">
    <source>
        <dbReference type="EMBL" id="PII36251.1"/>
    </source>
</evidence>
<dbReference type="AlphaFoldDB" id="A0A2G7T8N2"/>
<sequence length="226" mass="24571">MEQKTSAHYQRLHRQRLREQGLVKKEVWILPEYGAALQQLEKQMRVPGLQPESMVLIHKEGGMDNSRQAYRDIHALAGDLQQSALVQGGRLHIEVLEGADASLLVSLPEFGDLPVHVALSGDQLVVEAFLWPADQVHDRAGLNEQMLRLQKLFPFTTMALEPQAHGGEGYVMFAALHASSSEGDIIAEILTLADSVIQATEALAHYLTPVPAPASASASASASVQA</sequence>
<accession>A0A2G7T8N2</accession>
<comment type="caution">
    <text evidence="1">The sequence shown here is derived from an EMBL/GenBank/DDBJ whole genome shotgun (WGS) entry which is preliminary data.</text>
</comment>
<gene>
    <name evidence="1" type="ORF">CTI11_08335</name>
</gene>
<dbReference type="EMBL" id="PEKC01000022">
    <property type="protein sequence ID" value="PII36251.1"/>
    <property type="molecule type" value="Genomic_DNA"/>
</dbReference>